<dbReference type="AlphaFoldDB" id="A0A078AVA0"/>
<gene>
    <name evidence="2" type="primary">Contig18683.g19844</name>
    <name evidence="2" type="ORF">STYLEM_15032</name>
</gene>
<keyword evidence="3" id="KW-1185">Reference proteome</keyword>
<feature type="compositionally biased region" description="Basic residues" evidence="1">
    <location>
        <begin position="353"/>
        <end position="365"/>
    </location>
</feature>
<feature type="compositionally biased region" description="Polar residues" evidence="1">
    <location>
        <begin position="1"/>
        <end position="23"/>
    </location>
</feature>
<evidence type="ECO:0000313" key="2">
    <source>
        <dbReference type="EMBL" id="CDW85941.1"/>
    </source>
</evidence>
<dbReference type="Proteomes" id="UP000039865">
    <property type="component" value="Unassembled WGS sequence"/>
</dbReference>
<sequence length="515" mass="59688">MPSSFNQKQIIPPQSTNQTQNMGDSLKFDTNLMLQKQVYLLNRTHNMSYNDSNNQTGDVCTSSMQGSDVQYNKDRLSRFKAQKKVAVQEYSKIDYTRSSQLNSRVSYENDSSIANQSLMQKKINAQLNQSNQATKPKDFCSKRNPLKLKRKEQKQQGFVWFATYNNLIFEDELRIILQRPEFSKESNFPQVITLQIQYLQEMASIHIKDYDMHFGTYTEASQEVYPFLLNLQNSIAFLKVYLLTYTQFQLLVQYLTKCHEHFILYYLYKRNQVRGNFTMKDLVQIAIPELSELVQQVQKLPQNQKNEEGGYNNLITSEERNQSNTTQDVDQTLRCTTCIIDSSFEHNHSEGHQHHHHQDRTHHYGGHSARERPYSQLRNQINPSSLKSNNTYNTDQSRIIQERKIINLFDIPDFNEKTGEARWKNGQEVNEHLVRQTFSEHTRGGMDLQQSVHTSLSLVSGRGFAFGGKILNGFGMGGENLQTELSDISGQNGFFNQSFVMNLVGQQNNAMNSLR</sequence>
<reference evidence="2 3" key="1">
    <citation type="submission" date="2014-06" db="EMBL/GenBank/DDBJ databases">
        <authorList>
            <person name="Swart Estienne"/>
        </authorList>
    </citation>
    <scope>NUCLEOTIDE SEQUENCE [LARGE SCALE GENOMIC DNA]</scope>
    <source>
        <strain evidence="2 3">130c</strain>
    </source>
</reference>
<dbReference type="InParanoid" id="A0A078AVA0"/>
<dbReference type="OrthoDB" id="10682611at2759"/>
<accession>A0A078AVA0</accession>
<feature type="region of interest" description="Disordered" evidence="1">
    <location>
        <begin position="1"/>
        <end position="24"/>
    </location>
</feature>
<name>A0A078AVA0_STYLE</name>
<feature type="region of interest" description="Disordered" evidence="1">
    <location>
        <begin position="347"/>
        <end position="370"/>
    </location>
</feature>
<evidence type="ECO:0000256" key="1">
    <source>
        <dbReference type="SAM" id="MobiDB-lite"/>
    </source>
</evidence>
<proteinExistence type="predicted"/>
<dbReference type="EMBL" id="CCKQ01014189">
    <property type="protein sequence ID" value="CDW85941.1"/>
    <property type="molecule type" value="Genomic_DNA"/>
</dbReference>
<protein>
    <submittedName>
        <fullName evidence="2">Uncharacterized protein</fullName>
    </submittedName>
</protein>
<organism evidence="2 3">
    <name type="scientific">Stylonychia lemnae</name>
    <name type="common">Ciliate</name>
    <dbReference type="NCBI Taxonomy" id="5949"/>
    <lineage>
        <taxon>Eukaryota</taxon>
        <taxon>Sar</taxon>
        <taxon>Alveolata</taxon>
        <taxon>Ciliophora</taxon>
        <taxon>Intramacronucleata</taxon>
        <taxon>Spirotrichea</taxon>
        <taxon>Stichotrichia</taxon>
        <taxon>Sporadotrichida</taxon>
        <taxon>Oxytrichidae</taxon>
        <taxon>Stylonychinae</taxon>
        <taxon>Stylonychia</taxon>
    </lineage>
</organism>
<evidence type="ECO:0000313" key="3">
    <source>
        <dbReference type="Proteomes" id="UP000039865"/>
    </source>
</evidence>